<dbReference type="KEGG" id="dti:Desti_0859"/>
<dbReference type="PANTHER" id="PTHR43293:SF3">
    <property type="entry name" value="CHOLESTEROL RING-CLEAVING HYDROLASE IPDB SUBUNIT"/>
    <property type="match status" value="1"/>
</dbReference>
<dbReference type="EMBL" id="CP003360">
    <property type="protein sequence ID" value="AFM23582.1"/>
    <property type="molecule type" value="Genomic_DNA"/>
</dbReference>
<dbReference type="InterPro" id="IPR037171">
    <property type="entry name" value="NagB/RpiA_transferase-like"/>
</dbReference>
<evidence type="ECO:0000313" key="2">
    <source>
        <dbReference type="Proteomes" id="UP000006055"/>
    </source>
</evidence>
<protein>
    <submittedName>
        <fullName evidence="1">Acyl CoA:acetate/3-ketoacid CoA transferase, alpha subunit</fullName>
    </submittedName>
</protein>
<proteinExistence type="predicted"/>
<dbReference type="eggNOG" id="COG1788">
    <property type="taxonomic scope" value="Bacteria"/>
</dbReference>
<name>I4C1Z1_DESTA</name>
<dbReference type="OrthoDB" id="9813111at2"/>
<sequence length="592" mass="64676">MQTNIGLCETMTCGERPVGTGKMMSAREAVALYIKEGSHIGFGGFSLCRNAMSISHEIIRQGVGNLHISSVNPAYGVDILIGSGLVTEVESGCLNMERLGLPRNFCRAVEKGQVKSEDYEHLGMTMRYLAGALGIGFIPTKAELGSDIAGKWNISDKKLKLGTCPFTNEKYVLLPACTPDVAVIFVTRADECGNAQIEGSAFADEYIAKSAKHVIVVAEEIVDSDTIRRCPSETLIPAYRVNALVHEPWGAYPTALPGKYDYDYEELNRYQQAARDAATFRDYLDKYVYGTSCFSEYLDLTLTPSRMQQIKNDPRLGYSREIAEIVTVGAKKRELPSNGYTRNEMMIVAAAREIRDGEIAIIGTGLPMAATSLAMHTYAPGLTYVVETGIGDMSPLHACLSVADTRLLGAAKPAYVRNTMEALGFLVQRGLADVGFLGGAQIDKYGNLNATSAGDYNSPKKRFPGSGGANPIASCSKRVLIIIRHEKRRFIERVDYITSPGFLDGYQTRWESGLRGGGPDKVITDLGIMDFEPETKRMRVISLHPGVTREQIQDATGFELLFAPDIKQTPQPSEQELSVLRAKIGPVYLVGD</sequence>
<organism evidence="1 2">
    <name type="scientific">Desulfomonile tiedjei (strain ATCC 49306 / DSM 6799 / DCB-1)</name>
    <dbReference type="NCBI Taxonomy" id="706587"/>
    <lineage>
        <taxon>Bacteria</taxon>
        <taxon>Pseudomonadati</taxon>
        <taxon>Thermodesulfobacteriota</taxon>
        <taxon>Desulfomonilia</taxon>
        <taxon>Desulfomonilales</taxon>
        <taxon>Desulfomonilaceae</taxon>
        <taxon>Desulfomonile</taxon>
    </lineage>
</organism>
<dbReference type="GO" id="GO:0008410">
    <property type="term" value="F:CoA-transferase activity"/>
    <property type="evidence" value="ECO:0007669"/>
    <property type="project" value="InterPro"/>
</dbReference>
<dbReference type="RefSeq" id="WP_014808738.1">
    <property type="nucleotide sequence ID" value="NC_018025.1"/>
</dbReference>
<accession>I4C1Z1</accession>
<dbReference type="Proteomes" id="UP000006055">
    <property type="component" value="Chromosome"/>
</dbReference>
<dbReference type="HOGENOM" id="CLU_460599_0_0_7"/>
<keyword evidence="1" id="KW-0808">Transferase</keyword>
<keyword evidence="2" id="KW-1185">Reference proteome</keyword>
<evidence type="ECO:0000313" key="1">
    <source>
        <dbReference type="EMBL" id="AFM23582.1"/>
    </source>
</evidence>
<dbReference type="SMART" id="SM00882">
    <property type="entry name" value="CoA_trans"/>
    <property type="match status" value="2"/>
</dbReference>
<dbReference type="Pfam" id="PF01144">
    <property type="entry name" value="CoA_trans"/>
    <property type="match status" value="2"/>
</dbReference>
<reference evidence="2" key="1">
    <citation type="submission" date="2012-06" db="EMBL/GenBank/DDBJ databases">
        <title>Complete sequence of chromosome of Desulfomonile tiedjei DSM 6799.</title>
        <authorList>
            <person name="Lucas S."/>
            <person name="Copeland A."/>
            <person name="Lapidus A."/>
            <person name="Glavina del Rio T."/>
            <person name="Dalin E."/>
            <person name="Tice H."/>
            <person name="Bruce D."/>
            <person name="Goodwin L."/>
            <person name="Pitluck S."/>
            <person name="Peters L."/>
            <person name="Ovchinnikova G."/>
            <person name="Zeytun A."/>
            <person name="Lu M."/>
            <person name="Kyrpides N."/>
            <person name="Mavromatis K."/>
            <person name="Ivanova N."/>
            <person name="Brettin T."/>
            <person name="Detter J.C."/>
            <person name="Han C."/>
            <person name="Larimer F."/>
            <person name="Land M."/>
            <person name="Hauser L."/>
            <person name="Markowitz V."/>
            <person name="Cheng J.-F."/>
            <person name="Hugenholtz P."/>
            <person name="Woyke T."/>
            <person name="Wu D."/>
            <person name="Spring S."/>
            <person name="Schroeder M."/>
            <person name="Brambilla E."/>
            <person name="Klenk H.-P."/>
            <person name="Eisen J.A."/>
        </authorList>
    </citation>
    <scope>NUCLEOTIDE SEQUENCE [LARGE SCALE GENOMIC DNA]</scope>
    <source>
        <strain evidence="2">ATCC 49306 / DSM 6799 / DCB-1</strain>
    </source>
</reference>
<dbReference type="InterPro" id="IPR004165">
    <property type="entry name" value="CoA_trans_fam_I"/>
</dbReference>
<dbReference type="STRING" id="706587.Desti_0859"/>
<dbReference type="eggNOG" id="COG2057">
    <property type="taxonomic scope" value="Bacteria"/>
</dbReference>
<dbReference type="Gene3D" id="3.30.30.40">
    <property type="match status" value="1"/>
</dbReference>
<dbReference type="AlphaFoldDB" id="I4C1Z1"/>
<gene>
    <name evidence="1" type="ordered locus">Desti_0859</name>
</gene>
<dbReference type="Gene3D" id="3.40.1080.10">
    <property type="entry name" value="Glutaconate Coenzyme A-transferase"/>
    <property type="match status" value="2"/>
</dbReference>
<dbReference type="SUPFAM" id="SSF100950">
    <property type="entry name" value="NagB/RpiA/CoA transferase-like"/>
    <property type="match status" value="2"/>
</dbReference>
<dbReference type="PANTHER" id="PTHR43293">
    <property type="entry name" value="ACETATE COA-TRANSFERASE YDIF"/>
    <property type="match status" value="1"/>
</dbReference>
<dbReference type="PATRIC" id="fig|706587.4.peg.980"/>